<keyword evidence="5 8" id="KW-0812">Transmembrane</keyword>
<evidence type="ECO:0000313" key="11">
    <source>
        <dbReference type="Proteomes" id="UP001152599"/>
    </source>
</evidence>
<dbReference type="PANTHER" id="PTHR13929">
    <property type="entry name" value="1,4-DIHYDROXY-2-NAPHTHOATE OCTAPRENYLTRANSFERASE"/>
    <property type="match status" value="1"/>
</dbReference>
<comment type="catalytic activity">
    <reaction evidence="8">
        <text>an all-trans-polyprenyl diphosphate + 1,4-dihydroxy-2-naphthoate + H(+) = a 2-demethylmenaquinol + CO2 + diphosphate</text>
        <dbReference type="Rhea" id="RHEA:26478"/>
        <dbReference type="Rhea" id="RHEA-COMP:9563"/>
        <dbReference type="Rhea" id="RHEA-COMP:9564"/>
        <dbReference type="ChEBI" id="CHEBI:11173"/>
        <dbReference type="ChEBI" id="CHEBI:15378"/>
        <dbReference type="ChEBI" id="CHEBI:16526"/>
        <dbReference type="ChEBI" id="CHEBI:33019"/>
        <dbReference type="ChEBI" id="CHEBI:55437"/>
        <dbReference type="ChEBI" id="CHEBI:58914"/>
        <dbReference type="EC" id="2.5.1.74"/>
    </reaction>
</comment>
<evidence type="ECO:0000256" key="4">
    <source>
        <dbReference type="ARBA" id="ARBA00022679"/>
    </source>
</evidence>
<comment type="pathway">
    <text evidence="8">Quinol/quinone metabolism; menaquinone biosynthesis; menaquinol from 1,4-dihydroxy-2-naphthoate: step 1/2.</text>
</comment>
<evidence type="ECO:0000256" key="9">
    <source>
        <dbReference type="NCBIfam" id="TIGR00751"/>
    </source>
</evidence>
<dbReference type="GO" id="GO:0009234">
    <property type="term" value="P:menaquinone biosynthetic process"/>
    <property type="evidence" value="ECO:0007669"/>
    <property type="project" value="UniProtKB-UniRule"/>
</dbReference>
<gene>
    <name evidence="8 10" type="primary">menA</name>
    <name evidence="10" type="ORF">NMK71_07340</name>
</gene>
<feature type="transmembrane region" description="Helical" evidence="8">
    <location>
        <begin position="282"/>
        <end position="300"/>
    </location>
</feature>
<dbReference type="NCBIfam" id="TIGR00751">
    <property type="entry name" value="menA"/>
    <property type="match status" value="1"/>
</dbReference>
<dbReference type="CDD" id="cd13962">
    <property type="entry name" value="PT_UbiA_UBIAD1"/>
    <property type="match status" value="1"/>
</dbReference>
<feature type="transmembrane region" description="Helical" evidence="8">
    <location>
        <begin position="117"/>
        <end position="137"/>
    </location>
</feature>
<feature type="transmembrane region" description="Helical" evidence="8">
    <location>
        <begin position="173"/>
        <end position="193"/>
    </location>
</feature>
<evidence type="ECO:0000256" key="6">
    <source>
        <dbReference type="ARBA" id="ARBA00022989"/>
    </source>
</evidence>
<comment type="similarity">
    <text evidence="8">Belongs to the MenA family. Type 1 subfamily.</text>
</comment>
<comment type="function">
    <text evidence="8">Conversion of 1,4-dihydroxy-2-naphthoate (DHNA) to demethylmenaquinone (DMK).</text>
</comment>
<evidence type="ECO:0000256" key="1">
    <source>
        <dbReference type="ARBA" id="ARBA00004141"/>
    </source>
</evidence>
<dbReference type="EMBL" id="JANCMU010000003">
    <property type="protein sequence ID" value="MDG4946222.1"/>
    <property type="molecule type" value="Genomic_DNA"/>
</dbReference>
<evidence type="ECO:0000256" key="5">
    <source>
        <dbReference type="ARBA" id="ARBA00022692"/>
    </source>
</evidence>
<feature type="transmembrane region" description="Helical" evidence="8">
    <location>
        <begin position="92"/>
        <end position="111"/>
    </location>
</feature>
<dbReference type="AlphaFoldDB" id="A0A9X4MZ11"/>
<dbReference type="PANTHER" id="PTHR13929:SF0">
    <property type="entry name" value="UBIA PRENYLTRANSFERASE DOMAIN-CONTAINING PROTEIN 1"/>
    <property type="match status" value="1"/>
</dbReference>
<evidence type="ECO:0000256" key="8">
    <source>
        <dbReference type="HAMAP-Rule" id="MF_01937"/>
    </source>
</evidence>
<reference evidence="10" key="1">
    <citation type="submission" date="2022-07" db="EMBL/GenBank/DDBJ databases">
        <title>Description and genome-wide analysis of Profundicola chukchiensis gen. nov., sp. nov., marine bacteria isolated from bottom sediments of the Chukchi Sea.</title>
        <authorList>
            <person name="Romanenko L."/>
            <person name="Otstavnykh N."/>
            <person name="Kurilenko V."/>
            <person name="Eremeev V."/>
            <person name="Velansky P."/>
            <person name="Mikhailov V."/>
            <person name="Isaeva M."/>
        </authorList>
    </citation>
    <scope>NUCLEOTIDE SEQUENCE</scope>
    <source>
        <strain evidence="10">KMM 9713</strain>
    </source>
</reference>
<evidence type="ECO:0000313" key="10">
    <source>
        <dbReference type="EMBL" id="MDG4946222.1"/>
    </source>
</evidence>
<comment type="subcellular location">
    <subcellularLocation>
        <location evidence="8">Cell membrane</location>
        <topology evidence="8">Multi-pass membrane protein</topology>
    </subcellularLocation>
    <subcellularLocation>
        <location evidence="1">Membrane</location>
        <topology evidence="1">Multi-pass membrane protein</topology>
    </subcellularLocation>
</comment>
<keyword evidence="4 8" id="KW-0808">Transferase</keyword>
<proteinExistence type="inferred from homology"/>
<evidence type="ECO:0000256" key="7">
    <source>
        <dbReference type="ARBA" id="ARBA00023136"/>
    </source>
</evidence>
<feature type="transmembrane region" description="Helical" evidence="8">
    <location>
        <begin position="12"/>
        <end position="29"/>
    </location>
</feature>
<organism evidence="10 11">
    <name type="scientific">Profundicola chukchiensis</name>
    <dbReference type="NCBI Taxonomy" id="2961959"/>
    <lineage>
        <taxon>Bacteria</taxon>
        <taxon>Pseudomonadati</taxon>
        <taxon>Bacteroidota</taxon>
        <taxon>Flavobacteriia</taxon>
        <taxon>Flavobacteriales</taxon>
        <taxon>Weeksellaceae</taxon>
        <taxon>Profundicola</taxon>
    </lineage>
</organism>
<evidence type="ECO:0000256" key="3">
    <source>
        <dbReference type="ARBA" id="ARBA00022475"/>
    </source>
</evidence>
<feature type="transmembrane region" description="Helical" evidence="8">
    <location>
        <begin position="35"/>
        <end position="55"/>
    </location>
</feature>
<feature type="transmembrane region" description="Helical" evidence="8">
    <location>
        <begin position="220"/>
        <end position="239"/>
    </location>
</feature>
<keyword evidence="2 8" id="KW-0474">Menaquinone biosynthesis</keyword>
<dbReference type="Pfam" id="PF01040">
    <property type="entry name" value="UbiA"/>
    <property type="match status" value="1"/>
</dbReference>
<dbReference type="HAMAP" id="MF_01937">
    <property type="entry name" value="MenA_1"/>
    <property type="match status" value="1"/>
</dbReference>
<dbReference type="InterPro" id="IPR000537">
    <property type="entry name" value="UbiA_prenyltransferase"/>
</dbReference>
<keyword evidence="7 8" id="KW-0472">Membrane</keyword>
<feature type="transmembrane region" description="Helical" evidence="8">
    <location>
        <begin position="245"/>
        <end position="262"/>
    </location>
</feature>
<dbReference type="PIRSF" id="PIRSF005355">
    <property type="entry name" value="UBIAD1"/>
    <property type="match status" value="1"/>
</dbReference>
<dbReference type="InterPro" id="IPR026046">
    <property type="entry name" value="UBIAD1"/>
</dbReference>
<name>A0A9X4MZ11_9FLAO</name>
<dbReference type="EC" id="2.5.1.74" evidence="8 9"/>
<protein>
    <recommendedName>
        <fullName evidence="8 9">1,4-dihydroxy-2-naphthoate octaprenyltransferase</fullName>
        <shortName evidence="8">DHNA-octaprenyltransferase</shortName>
        <ecNumber evidence="8 9">2.5.1.74</ecNumber>
    </recommendedName>
</protein>
<dbReference type="GO" id="GO:0046428">
    <property type="term" value="F:1,4-dihydroxy-2-naphthoate polyprenyltransferase activity"/>
    <property type="evidence" value="ECO:0007669"/>
    <property type="project" value="UniProtKB-UniRule"/>
</dbReference>
<dbReference type="GO" id="GO:0042371">
    <property type="term" value="P:vitamin K biosynthetic process"/>
    <property type="evidence" value="ECO:0007669"/>
    <property type="project" value="TreeGrafter"/>
</dbReference>
<dbReference type="Proteomes" id="UP001152599">
    <property type="component" value="Unassembled WGS sequence"/>
</dbReference>
<sequence>MKNWISAARLRTLPLSISGIFLGSLLAAYQGQFDGLLFALACVTTLLLQVLSNYANDYGDGIKGTDKDRTGEKRAVASGDISAESMKKAVKIMAVLSGISALALIALAYLPDHIELFATYVVLGIASVWAAISYTVGDKAYGYRALGDVFVFVFFGLVSVIGTYMLFTKTFDAILLLPAAAIGLLSTAVLNLNNMRDIPQDKRANKNTVAVMLGLFYAKYYHAFLLFTPFALALIYILQQPVIEWFQFAYLILLIPAILLMIKVGNTQEYKMLDAELKKMALLALAFALIFGFGMLMTTAV</sequence>
<keyword evidence="6 8" id="KW-1133">Transmembrane helix</keyword>
<dbReference type="InterPro" id="IPR004657">
    <property type="entry name" value="MenA"/>
</dbReference>
<evidence type="ECO:0000256" key="2">
    <source>
        <dbReference type="ARBA" id="ARBA00022428"/>
    </source>
</evidence>
<comment type="caution">
    <text evidence="10">The sequence shown here is derived from an EMBL/GenBank/DDBJ whole genome shotgun (WGS) entry which is preliminary data.</text>
</comment>
<accession>A0A9X4MZ11</accession>
<feature type="transmembrane region" description="Helical" evidence="8">
    <location>
        <begin position="149"/>
        <end position="167"/>
    </location>
</feature>
<dbReference type="RefSeq" id="WP_304420695.1">
    <property type="nucleotide sequence ID" value="NZ_JANCMU010000003.1"/>
</dbReference>
<keyword evidence="11" id="KW-1185">Reference proteome</keyword>
<dbReference type="GO" id="GO:0005886">
    <property type="term" value="C:plasma membrane"/>
    <property type="evidence" value="ECO:0007669"/>
    <property type="project" value="UniProtKB-SubCell"/>
</dbReference>
<keyword evidence="3 8" id="KW-1003">Cell membrane</keyword>